<name>A0A9D1TC73_9FIRM</name>
<evidence type="ECO:0000313" key="4">
    <source>
        <dbReference type="Proteomes" id="UP000886884"/>
    </source>
</evidence>
<protein>
    <submittedName>
        <fullName evidence="3">Uncharacterized protein</fullName>
    </submittedName>
</protein>
<gene>
    <name evidence="3" type="ORF">IAA64_04655</name>
</gene>
<dbReference type="EMBL" id="DVOT01000082">
    <property type="protein sequence ID" value="HIV27235.1"/>
    <property type="molecule type" value="Genomic_DNA"/>
</dbReference>
<accession>A0A9D1TC73</accession>
<reference evidence="3" key="2">
    <citation type="journal article" date="2021" name="PeerJ">
        <title>Extensive microbial diversity within the chicken gut microbiome revealed by metagenomics and culture.</title>
        <authorList>
            <person name="Gilroy R."/>
            <person name="Ravi A."/>
            <person name="Getino M."/>
            <person name="Pursley I."/>
            <person name="Horton D.L."/>
            <person name="Alikhan N.F."/>
            <person name="Baker D."/>
            <person name="Gharbi K."/>
            <person name="Hall N."/>
            <person name="Watson M."/>
            <person name="Adriaenssens E.M."/>
            <person name="Foster-Nyarko E."/>
            <person name="Jarju S."/>
            <person name="Secka A."/>
            <person name="Antonio M."/>
            <person name="Oren A."/>
            <person name="Chaudhuri R.R."/>
            <person name="La Ragione R."/>
            <person name="Hildebrand F."/>
            <person name="Pallen M.J."/>
        </authorList>
    </citation>
    <scope>NUCLEOTIDE SEQUENCE</scope>
    <source>
        <strain evidence="3">CHK183-6373</strain>
    </source>
</reference>
<evidence type="ECO:0000313" key="3">
    <source>
        <dbReference type="EMBL" id="HIV27235.1"/>
    </source>
</evidence>
<feature type="compositionally biased region" description="Basic residues" evidence="2">
    <location>
        <begin position="223"/>
        <end position="232"/>
    </location>
</feature>
<reference evidence="3" key="1">
    <citation type="submission" date="2020-10" db="EMBL/GenBank/DDBJ databases">
        <authorList>
            <person name="Gilroy R."/>
        </authorList>
    </citation>
    <scope>NUCLEOTIDE SEQUENCE</scope>
    <source>
        <strain evidence="3">CHK183-6373</strain>
    </source>
</reference>
<evidence type="ECO:0000256" key="2">
    <source>
        <dbReference type="SAM" id="MobiDB-lite"/>
    </source>
</evidence>
<comment type="caution">
    <text evidence="3">The sequence shown here is derived from an EMBL/GenBank/DDBJ whole genome shotgun (WGS) entry which is preliminary data.</text>
</comment>
<proteinExistence type="predicted"/>
<keyword evidence="1" id="KW-0175">Coiled coil</keyword>
<sequence length="239" mass="27287">MRAAVEEEQSRQGKALQEAYDATNRMVAELVRAQQARLDAFSNQLTEGQQTAEAETLTAMVDEIRRMEEALAQAVEYMEGLQAPVAAEPPFTRAELESHFLALTEEMRQSERARDAREPAGLTREEAEKLFGALREDMRHMEEAPVESVEMREDLQAYFSALSDEIRKLSAQMGTQAAQSDDAGMMHLYEQARCEFKDFSEAIARTQKRLKQANESMEEAARYSRRLQKRARRTEEQGE</sequence>
<dbReference type="AlphaFoldDB" id="A0A9D1TC73"/>
<feature type="coiled-coil region" evidence="1">
    <location>
        <begin position="93"/>
        <end position="144"/>
    </location>
</feature>
<organism evidence="3 4">
    <name type="scientific">Candidatus Ornithocaccomicrobium faecavium</name>
    <dbReference type="NCBI Taxonomy" id="2840890"/>
    <lineage>
        <taxon>Bacteria</taxon>
        <taxon>Bacillati</taxon>
        <taxon>Bacillota</taxon>
        <taxon>Clostridia</taxon>
        <taxon>Candidatus Ornithocaccomicrobium</taxon>
    </lineage>
</organism>
<dbReference type="Proteomes" id="UP000886884">
    <property type="component" value="Unassembled WGS sequence"/>
</dbReference>
<evidence type="ECO:0000256" key="1">
    <source>
        <dbReference type="SAM" id="Coils"/>
    </source>
</evidence>
<feature type="region of interest" description="Disordered" evidence="2">
    <location>
        <begin position="210"/>
        <end position="239"/>
    </location>
</feature>